<keyword evidence="2" id="KW-1003">Cell membrane</keyword>
<evidence type="ECO:0000256" key="1">
    <source>
        <dbReference type="ARBA" id="ARBA00004651"/>
    </source>
</evidence>
<evidence type="ECO:0000256" key="5">
    <source>
        <dbReference type="ARBA" id="ARBA00023136"/>
    </source>
</evidence>
<dbReference type="PANTHER" id="PTHR33529:SF8">
    <property type="entry name" value="PERMEASE, YJGP_YJGQ FAMILY"/>
    <property type="match status" value="1"/>
</dbReference>
<dbReference type="Proteomes" id="UP000197638">
    <property type="component" value="Chromosome"/>
</dbReference>
<sequence>MIKKMDMYISKYFIKFFLMNIIGFMGVFLLAQTFKIIKYINQGKLAGGEIFDYILNLLPKMFVETAPLSVLLAGLITVSIMASNLEIVSLKTSGIRFLRIVRAPLIIAFVISIFVFFINNSIYTKSLAKINFYRRGEVDETLKLPTTKENAFFINNTDGYLYLMGKINRETDVAENIEIVKFENEISKPKEIITAKSAKFDTEENKWIFSKVNIYNVDTKETVTKTEYKSDLYKDGPNNFIRASAEDPRMLTIKELKKTIKEQKNIGEDTRIYLAELAKRYSFPFASFIVAFIGLSVSSKYVRGGRTTMNLVICVVAGYGYYLVSGAFEAMSLNGILNPFIASWIPNILYLIIGIYFMNRAEY</sequence>
<reference evidence="7 10" key="1">
    <citation type="submission" date="2015-11" db="EMBL/GenBank/DDBJ databases">
        <authorList>
            <person name="Kook J.-K."/>
            <person name="Park S.-N."/>
            <person name="Lim Y.K."/>
            <person name="Jo E."/>
        </authorList>
    </citation>
    <scope>NUCLEOTIDE SEQUENCE [LARGE SCALE GENOMIC DNA]</scope>
    <source>
        <strain evidence="7 10">ChDC F306</strain>
    </source>
</reference>
<feature type="transmembrane region" description="Helical" evidence="6">
    <location>
        <begin position="66"/>
        <end position="88"/>
    </location>
</feature>
<feature type="transmembrane region" description="Helical" evidence="6">
    <location>
        <begin position="340"/>
        <end position="358"/>
    </location>
</feature>
<evidence type="ECO:0000313" key="8">
    <source>
        <dbReference type="EMBL" id="ASG27814.1"/>
    </source>
</evidence>
<dbReference type="RefSeq" id="WP_032836244.1">
    <property type="nucleotide sequence ID" value="NZ_CP013121.1"/>
</dbReference>
<keyword evidence="4 6" id="KW-1133">Transmembrane helix</keyword>
<dbReference type="AlphaFoldDB" id="A0A0S1YTX3"/>
<dbReference type="InterPro" id="IPR005495">
    <property type="entry name" value="LptG/LptF_permease"/>
</dbReference>
<evidence type="ECO:0000256" key="3">
    <source>
        <dbReference type="ARBA" id="ARBA00022692"/>
    </source>
</evidence>
<evidence type="ECO:0000313" key="11">
    <source>
        <dbReference type="Proteomes" id="UP000197638"/>
    </source>
</evidence>
<feature type="transmembrane region" description="Helical" evidence="6">
    <location>
        <begin position="309"/>
        <end position="328"/>
    </location>
</feature>
<reference evidence="8 11" key="3">
    <citation type="submission" date="2017-06" db="EMBL/GenBank/DDBJ databases">
        <title>Genome sequencing of Fusobacterium nucleatum subsp. polymorphum KCOM 1275 (=ChDC F310).</title>
        <authorList>
            <person name="Kook J.-K."/>
            <person name="Park S.-N."/>
            <person name="Lim Y.K."/>
            <person name="Roh H."/>
        </authorList>
    </citation>
    <scope>NUCLEOTIDE SEQUENCE [LARGE SCALE GENOMIC DNA]</scope>
    <source>
        <strain evidence="8 11">KCOM 1275</strain>
    </source>
</reference>
<gene>
    <name evidence="9" type="ORF">CBG56_00135</name>
    <name evidence="8" type="ORF">CBG61_01905</name>
    <name evidence="7" type="ORF">RO02_04090</name>
</gene>
<feature type="transmembrane region" description="Helical" evidence="6">
    <location>
        <begin position="100"/>
        <end position="118"/>
    </location>
</feature>
<dbReference type="EMBL" id="NIRO01000001">
    <property type="protein sequence ID" value="PHI17430.1"/>
    <property type="molecule type" value="Genomic_DNA"/>
</dbReference>
<dbReference type="EMBL" id="CP013121">
    <property type="protein sequence ID" value="ALM93829.1"/>
    <property type="molecule type" value="Genomic_DNA"/>
</dbReference>
<comment type="subcellular location">
    <subcellularLocation>
        <location evidence="1">Cell membrane</location>
        <topology evidence="1">Multi-pass membrane protein</topology>
    </subcellularLocation>
</comment>
<dbReference type="PANTHER" id="PTHR33529">
    <property type="entry name" value="SLR0882 PROTEIN-RELATED"/>
    <property type="match status" value="1"/>
</dbReference>
<evidence type="ECO:0000313" key="7">
    <source>
        <dbReference type="EMBL" id="ALM93829.1"/>
    </source>
</evidence>
<accession>A0A0S1YTX3</accession>
<feature type="transmembrane region" description="Helical" evidence="6">
    <location>
        <begin position="12"/>
        <end position="31"/>
    </location>
</feature>
<dbReference type="Pfam" id="PF03739">
    <property type="entry name" value="LptF_LptG"/>
    <property type="match status" value="1"/>
</dbReference>
<evidence type="ECO:0000313" key="9">
    <source>
        <dbReference type="EMBL" id="PHI17430.1"/>
    </source>
</evidence>
<evidence type="ECO:0000256" key="4">
    <source>
        <dbReference type="ARBA" id="ARBA00022989"/>
    </source>
</evidence>
<reference evidence="9 12" key="2">
    <citation type="submission" date="2017-06" db="EMBL/GenBank/DDBJ databases">
        <title>Draft genome sequence of Fusobacterium nucleatum subsp. polymorphum KCOM 1274 (=ChDC F309).</title>
        <authorList>
            <person name="Kook J.-K."/>
            <person name="Park S.-N."/>
            <person name="Lim Y.K."/>
            <person name="Roh H."/>
        </authorList>
    </citation>
    <scope>NUCLEOTIDE SEQUENCE [LARGE SCALE GENOMIC DNA]</scope>
    <source>
        <strain evidence="9">KCOM 1274</strain>
        <strain evidence="12">KCOM 1274 (ChDC F309)</strain>
    </source>
</reference>
<dbReference type="GO" id="GO:0015920">
    <property type="term" value="P:lipopolysaccharide transport"/>
    <property type="evidence" value="ECO:0007669"/>
    <property type="project" value="TreeGrafter"/>
</dbReference>
<name>A0A0S1YTX3_FUSNP</name>
<keyword evidence="3 6" id="KW-0812">Transmembrane</keyword>
<dbReference type="GO" id="GO:0043190">
    <property type="term" value="C:ATP-binding cassette (ABC) transporter complex"/>
    <property type="evidence" value="ECO:0007669"/>
    <property type="project" value="TreeGrafter"/>
</dbReference>
<feature type="transmembrane region" description="Helical" evidence="6">
    <location>
        <begin position="281"/>
        <end position="297"/>
    </location>
</feature>
<evidence type="ECO:0000313" key="12">
    <source>
        <dbReference type="Proteomes" id="UP000224507"/>
    </source>
</evidence>
<evidence type="ECO:0000256" key="2">
    <source>
        <dbReference type="ARBA" id="ARBA00022475"/>
    </source>
</evidence>
<organism evidence="9 12">
    <name type="scientific">Fusobacterium nucleatum subsp. polymorphum</name>
    <name type="common">Fusobacterium polymorphum</name>
    <dbReference type="NCBI Taxonomy" id="76857"/>
    <lineage>
        <taxon>Bacteria</taxon>
        <taxon>Fusobacteriati</taxon>
        <taxon>Fusobacteriota</taxon>
        <taxon>Fusobacteriia</taxon>
        <taxon>Fusobacteriales</taxon>
        <taxon>Fusobacteriaceae</taxon>
        <taxon>Fusobacterium</taxon>
    </lineage>
</organism>
<proteinExistence type="predicted"/>
<evidence type="ECO:0000313" key="10">
    <source>
        <dbReference type="Proteomes" id="UP000067061"/>
    </source>
</evidence>
<dbReference type="Proteomes" id="UP000067061">
    <property type="component" value="Chromosome"/>
</dbReference>
<dbReference type="Proteomes" id="UP000224507">
    <property type="component" value="Unassembled WGS sequence"/>
</dbReference>
<protein>
    <submittedName>
        <fullName evidence="7 9">Permease</fullName>
    </submittedName>
</protein>
<evidence type="ECO:0000256" key="6">
    <source>
        <dbReference type="SAM" id="Phobius"/>
    </source>
</evidence>
<keyword evidence="5 6" id="KW-0472">Membrane</keyword>
<dbReference type="EMBL" id="CP022123">
    <property type="protein sequence ID" value="ASG27814.1"/>
    <property type="molecule type" value="Genomic_DNA"/>
</dbReference>